<dbReference type="HOGENOM" id="CLU_3288581_0_0_9"/>
<sequence length="40" mass="4539">MNNLETADQIIHTFQEKIDHPQGLEQKKKVPLGIALGVKR</sequence>
<dbReference type="AlphaFoldDB" id="H5XXY1"/>
<evidence type="ECO:0000313" key="1">
    <source>
        <dbReference type="EMBL" id="EHQ91484.1"/>
    </source>
</evidence>
<proteinExistence type="predicted"/>
<dbReference type="Proteomes" id="UP000005104">
    <property type="component" value="Chromosome"/>
</dbReference>
<name>H5XXY1_9FIRM</name>
<keyword evidence="2" id="KW-1185">Reference proteome</keyword>
<dbReference type="RefSeq" id="WP_007786436.1">
    <property type="nucleotide sequence ID" value="NZ_CM001441.1"/>
</dbReference>
<dbReference type="EMBL" id="CM001441">
    <property type="protein sequence ID" value="EHQ91484.1"/>
    <property type="molecule type" value="Genomic_DNA"/>
</dbReference>
<protein>
    <submittedName>
        <fullName evidence="1">Uncharacterized protein</fullName>
    </submittedName>
</protein>
<evidence type="ECO:0000313" key="2">
    <source>
        <dbReference type="Proteomes" id="UP000005104"/>
    </source>
</evidence>
<organism evidence="1 2">
    <name type="scientific">Desulfosporosinus youngiae DSM 17734</name>
    <dbReference type="NCBI Taxonomy" id="768710"/>
    <lineage>
        <taxon>Bacteria</taxon>
        <taxon>Bacillati</taxon>
        <taxon>Bacillota</taxon>
        <taxon>Clostridia</taxon>
        <taxon>Eubacteriales</taxon>
        <taxon>Desulfitobacteriaceae</taxon>
        <taxon>Desulfosporosinus</taxon>
    </lineage>
</organism>
<accession>H5XXY1</accession>
<reference evidence="1 2" key="1">
    <citation type="submission" date="2011-11" db="EMBL/GenBank/DDBJ databases">
        <title>The Noncontiguous Finished genome of Desulfosporosinus youngiae DSM 17734.</title>
        <authorList>
            <consortium name="US DOE Joint Genome Institute (JGI-PGF)"/>
            <person name="Lucas S."/>
            <person name="Han J."/>
            <person name="Lapidus A."/>
            <person name="Cheng J.-F."/>
            <person name="Goodwin L."/>
            <person name="Pitluck S."/>
            <person name="Peters L."/>
            <person name="Ovchinnikova G."/>
            <person name="Lu M."/>
            <person name="Land M.L."/>
            <person name="Hauser L."/>
            <person name="Pester M."/>
            <person name="Spring S."/>
            <person name="Ollivier B."/>
            <person name="Rattei T."/>
            <person name="Klenk H.-P."/>
            <person name="Wagner M."/>
            <person name="Loy A."/>
            <person name="Woyke T.J."/>
        </authorList>
    </citation>
    <scope>NUCLEOTIDE SEQUENCE [LARGE SCALE GENOMIC DNA]</scope>
    <source>
        <strain evidence="1 2">DSM 17734</strain>
    </source>
</reference>
<gene>
    <name evidence="1" type="ORF">DesyoDRAFT_4530</name>
</gene>